<feature type="binding site" evidence="12">
    <location>
        <position position="209"/>
    </location>
    <ligand>
        <name>[4Fe-4S] cluster</name>
        <dbReference type="ChEBI" id="CHEBI:49883"/>
    </ligand>
</feature>
<evidence type="ECO:0000256" key="12">
    <source>
        <dbReference type="HAMAP-Rule" id="MF_00942"/>
    </source>
</evidence>
<dbReference type="InterPro" id="IPR004035">
    <property type="entry name" value="Endouclease-III_FeS-bd_BS"/>
</dbReference>
<dbReference type="InterPro" id="IPR005759">
    <property type="entry name" value="Nth"/>
</dbReference>
<sequence>MRGDAPKASYVNEILSRLEKAYPNAKIALNFSSPYELLVAVVLSAQCTDKRVNEVTPQVFKKLPTPEAMANAPIEEIEELIRPTGFFRNKAKNLKRACQMIIEKFDGKVPKTMEEILTLPGVARKTANCVLYNAYGEVTGIPVDTHVKRLSKRLGLTKNDNPDKIERDLMAIIPKEKWGPFSYELIEHGRAICKARKPRCEKCVLNDICPSAFNF</sequence>
<organism evidence="14 15">
    <name type="scientific">Dissulfuribacter thermophilus</name>
    <dbReference type="NCBI Taxonomy" id="1156395"/>
    <lineage>
        <taxon>Bacteria</taxon>
        <taxon>Pseudomonadati</taxon>
        <taxon>Thermodesulfobacteriota</taxon>
        <taxon>Dissulfuribacteria</taxon>
        <taxon>Dissulfuribacterales</taxon>
        <taxon>Dissulfuribacteraceae</taxon>
        <taxon>Dissulfuribacter</taxon>
    </lineage>
</organism>
<dbReference type="InterPro" id="IPR011257">
    <property type="entry name" value="DNA_glycosylase"/>
</dbReference>
<keyword evidence="2 12" id="KW-0004">4Fe-4S</keyword>
<dbReference type="GO" id="GO:0003677">
    <property type="term" value="F:DNA binding"/>
    <property type="evidence" value="ECO:0007669"/>
    <property type="project" value="UniProtKB-UniRule"/>
</dbReference>
<dbReference type="GO" id="GO:0051539">
    <property type="term" value="F:4 iron, 4 sulfur cluster binding"/>
    <property type="evidence" value="ECO:0007669"/>
    <property type="project" value="UniProtKB-UniRule"/>
</dbReference>
<accession>A0A1B9F6B4</accession>
<dbReference type="GO" id="GO:0006285">
    <property type="term" value="P:base-excision repair, AP site formation"/>
    <property type="evidence" value="ECO:0007669"/>
    <property type="project" value="TreeGrafter"/>
</dbReference>
<dbReference type="OrthoDB" id="9800977at2"/>
<comment type="function">
    <text evidence="12">DNA repair enzyme that has both DNA N-glycosylase activity and AP-lyase activity. The DNA N-glycosylase activity releases various damaged pyrimidines from DNA by cleaving the N-glycosidic bond, leaving an AP (apurinic/apyrimidinic) site. The AP-lyase activity cleaves the phosphodiester bond 3' to the AP site by a beta-elimination, leaving a 3'-terminal unsaturated sugar and a product with a terminal 5'-phosphate.</text>
</comment>
<evidence type="ECO:0000259" key="13">
    <source>
        <dbReference type="SMART" id="SM00478"/>
    </source>
</evidence>
<dbReference type="FunFam" id="1.10.340.30:FF:000001">
    <property type="entry name" value="Endonuclease III"/>
    <property type="match status" value="1"/>
</dbReference>
<keyword evidence="15" id="KW-1185">Reference proteome</keyword>
<dbReference type="Gene3D" id="1.10.340.30">
    <property type="entry name" value="Hypothetical protein, domain 2"/>
    <property type="match status" value="1"/>
</dbReference>
<evidence type="ECO:0000313" key="14">
    <source>
        <dbReference type="EMBL" id="OCC15311.1"/>
    </source>
</evidence>
<keyword evidence="14" id="KW-0540">Nuclease</keyword>
<keyword evidence="3 12" id="KW-0479">Metal-binding</keyword>
<feature type="binding site" evidence="12">
    <location>
        <position position="193"/>
    </location>
    <ligand>
        <name>[4Fe-4S] cluster</name>
        <dbReference type="ChEBI" id="CHEBI:49883"/>
    </ligand>
</feature>
<evidence type="ECO:0000256" key="9">
    <source>
        <dbReference type="ARBA" id="ARBA00023204"/>
    </source>
</evidence>
<protein>
    <recommendedName>
        <fullName evidence="12">Endonuclease III</fullName>
        <ecNumber evidence="12">4.2.99.18</ecNumber>
    </recommendedName>
    <alternativeName>
        <fullName evidence="12">DNA-(apurinic or apyrimidinic site) lyase</fullName>
    </alternativeName>
</protein>
<dbReference type="HAMAP" id="MF_00942">
    <property type="entry name" value="Nth"/>
    <property type="match status" value="1"/>
</dbReference>
<evidence type="ECO:0000256" key="8">
    <source>
        <dbReference type="ARBA" id="ARBA00023125"/>
    </source>
</evidence>
<dbReference type="PANTHER" id="PTHR10359:SF18">
    <property type="entry name" value="ENDONUCLEASE III"/>
    <property type="match status" value="1"/>
</dbReference>
<comment type="catalytic activity">
    <reaction evidence="12">
        <text>2'-deoxyribonucleotide-(2'-deoxyribose 5'-phosphate)-2'-deoxyribonucleotide-DNA = a 3'-end 2'-deoxyribonucleotide-(2,3-dehydro-2,3-deoxyribose 5'-phosphate)-DNA + a 5'-end 5'-phospho-2'-deoxyribonucleoside-DNA + H(+)</text>
        <dbReference type="Rhea" id="RHEA:66592"/>
        <dbReference type="Rhea" id="RHEA-COMP:13180"/>
        <dbReference type="Rhea" id="RHEA-COMP:16897"/>
        <dbReference type="Rhea" id="RHEA-COMP:17067"/>
        <dbReference type="ChEBI" id="CHEBI:15378"/>
        <dbReference type="ChEBI" id="CHEBI:136412"/>
        <dbReference type="ChEBI" id="CHEBI:157695"/>
        <dbReference type="ChEBI" id="CHEBI:167181"/>
        <dbReference type="EC" id="4.2.99.18"/>
    </reaction>
</comment>
<keyword evidence="6 12" id="KW-0408">Iron</keyword>
<keyword evidence="4 12" id="KW-0227">DNA damage</keyword>
<feature type="domain" description="HhH-GPD" evidence="13">
    <location>
        <begin position="43"/>
        <end position="191"/>
    </location>
</feature>
<dbReference type="NCBIfam" id="TIGR01083">
    <property type="entry name" value="nth"/>
    <property type="match status" value="1"/>
</dbReference>
<evidence type="ECO:0000256" key="11">
    <source>
        <dbReference type="ARBA" id="ARBA00023295"/>
    </source>
</evidence>
<dbReference type="AlphaFoldDB" id="A0A1B9F6B4"/>
<dbReference type="SUPFAM" id="SSF48150">
    <property type="entry name" value="DNA-glycosylase"/>
    <property type="match status" value="1"/>
</dbReference>
<dbReference type="InterPro" id="IPR003651">
    <property type="entry name" value="Endonuclease3_FeS-loop_motif"/>
</dbReference>
<evidence type="ECO:0000256" key="6">
    <source>
        <dbReference type="ARBA" id="ARBA00023004"/>
    </source>
</evidence>
<evidence type="ECO:0000256" key="3">
    <source>
        <dbReference type="ARBA" id="ARBA00022723"/>
    </source>
</evidence>
<dbReference type="CDD" id="cd00056">
    <property type="entry name" value="ENDO3c"/>
    <property type="match status" value="1"/>
</dbReference>
<dbReference type="InterPro" id="IPR003265">
    <property type="entry name" value="HhH-GPD_domain"/>
</dbReference>
<evidence type="ECO:0000256" key="4">
    <source>
        <dbReference type="ARBA" id="ARBA00022763"/>
    </source>
</evidence>
<dbReference type="Proteomes" id="UP000093080">
    <property type="component" value="Unassembled WGS sequence"/>
</dbReference>
<dbReference type="SMART" id="SM00525">
    <property type="entry name" value="FES"/>
    <property type="match status" value="1"/>
</dbReference>
<dbReference type="PATRIC" id="fig|1156395.6.peg.1447"/>
<name>A0A1B9F6B4_9BACT</name>
<dbReference type="PROSITE" id="PS01155">
    <property type="entry name" value="ENDONUCLEASE_III_2"/>
    <property type="match status" value="1"/>
</dbReference>
<dbReference type="Pfam" id="PF00730">
    <property type="entry name" value="HhH-GPD"/>
    <property type="match status" value="1"/>
</dbReference>
<keyword evidence="5 12" id="KW-0378">Hydrolase</keyword>
<dbReference type="FunFam" id="1.10.1670.10:FF:000001">
    <property type="entry name" value="Endonuclease III"/>
    <property type="match status" value="1"/>
</dbReference>
<dbReference type="Pfam" id="PF10576">
    <property type="entry name" value="EndIII_4Fe-2S"/>
    <property type="match status" value="1"/>
</dbReference>
<comment type="cofactor">
    <cofactor evidence="12">
        <name>[4Fe-4S] cluster</name>
        <dbReference type="ChEBI" id="CHEBI:49883"/>
    </cofactor>
    <text evidence="12">Binds 1 [4Fe-4S] cluster.</text>
</comment>
<evidence type="ECO:0000256" key="7">
    <source>
        <dbReference type="ARBA" id="ARBA00023014"/>
    </source>
</evidence>
<dbReference type="EC" id="4.2.99.18" evidence="12"/>
<keyword evidence="9 12" id="KW-0234">DNA repair</keyword>
<dbReference type="PROSITE" id="PS00764">
    <property type="entry name" value="ENDONUCLEASE_III_1"/>
    <property type="match status" value="1"/>
</dbReference>
<dbReference type="InterPro" id="IPR004036">
    <property type="entry name" value="Endonuclease-III-like_CS2"/>
</dbReference>
<dbReference type="InterPro" id="IPR023170">
    <property type="entry name" value="HhH_base_excis_C"/>
</dbReference>
<dbReference type="EMBL" id="MAGO01000006">
    <property type="protein sequence ID" value="OCC15311.1"/>
    <property type="molecule type" value="Genomic_DNA"/>
</dbReference>
<reference evidence="14 15" key="1">
    <citation type="submission" date="2016-06" db="EMBL/GenBank/DDBJ databases">
        <title>Respiratory ammonification of nitrate coupled to the oxidation of elemental sulfur in deep-sea autotrophic thermophilic bacteria.</title>
        <authorList>
            <person name="Slobodkina G.B."/>
            <person name="Mardanov A.V."/>
            <person name="Ravin N.V."/>
            <person name="Frolova A.A."/>
            <person name="Viryasiv M.B."/>
            <person name="Chernyh N.A."/>
            <person name="Bonch-Osmolovskaya E.A."/>
            <person name="Slobodkin A.I."/>
        </authorList>
    </citation>
    <scope>NUCLEOTIDE SEQUENCE [LARGE SCALE GENOMIC DNA]</scope>
    <source>
        <strain evidence="14 15">S69</strain>
    </source>
</reference>
<feature type="binding site" evidence="12">
    <location>
        <position position="200"/>
    </location>
    <ligand>
        <name>[4Fe-4S] cluster</name>
        <dbReference type="ChEBI" id="CHEBI:49883"/>
    </ligand>
</feature>
<evidence type="ECO:0000256" key="2">
    <source>
        <dbReference type="ARBA" id="ARBA00022485"/>
    </source>
</evidence>
<dbReference type="Pfam" id="PF00633">
    <property type="entry name" value="HHH"/>
    <property type="match status" value="1"/>
</dbReference>
<dbReference type="GO" id="GO:0046872">
    <property type="term" value="F:metal ion binding"/>
    <property type="evidence" value="ECO:0007669"/>
    <property type="project" value="UniProtKB-KW"/>
</dbReference>
<keyword evidence="7 12" id="KW-0411">Iron-sulfur</keyword>
<keyword evidence="14" id="KW-0255">Endonuclease</keyword>
<evidence type="ECO:0000313" key="15">
    <source>
        <dbReference type="Proteomes" id="UP000093080"/>
    </source>
</evidence>
<keyword evidence="10 12" id="KW-0456">Lyase</keyword>
<keyword evidence="11 12" id="KW-0326">Glycosidase</keyword>
<dbReference type="PANTHER" id="PTHR10359">
    <property type="entry name" value="A/G-SPECIFIC ADENINE GLYCOSYLASE/ENDONUCLEASE III"/>
    <property type="match status" value="1"/>
</dbReference>
<gene>
    <name evidence="12" type="primary">nth</name>
    <name evidence="14" type="ORF">DBT_1434</name>
</gene>
<comment type="similarity">
    <text evidence="1 12">Belongs to the Nth/MutY family.</text>
</comment>
<keyword evidence="8 12" id="KW-0238">DNA-binding</keyword>
<dbReference type="GO" id="GO:0019104">
    <property type="term" value="F:DNA N-glycosylase activity"/>
    <property type="evidence" value="ECO:0007669"/>
    <property type="project" value="UniProtKB-UniRule"/>
</dbReference>
<proteinExistence type="inferred from homology"/>
<evidence type="ECO:0000256" key="5">
    <source>
        <dbReference type="ARBA" id="ARBA00022801"/>
    </source>
</evidence>
<feature type="binding site" evidence="12">
    <location>
        <position position="203"/>
    </location>
    <ligand>
        <name>[4Fe-4S] cluster</name>
        <dbReference type="ChEBI" id="CHEBI:49883"/>
    </ligand>
</feature>
<dbReference type="RefSeq" id="WP_067618158.1">
    <property type="nucleotide sequence ID" value="NZ_MAGO01000006.1"/>
</dbReference>
<dbReference type="STRING" id="1156395.DBT_1434"/>
<dbReference type="InterPro" id="IPR000445">
    <property type="entry name" value="HhH_motif"/>
</dbReference>
<dbReference type="Gene3D" id="1.10.1670.10">
    <property type="entry name" value="Helix-hairpin-Helix base-excision DNA repair enzymes (C-terminal)"/>
    <property type="match status" value="1"/>
</dbReference>
<dbReference type="GO" id="GO:0140078">
    <property type="term" value="F:class I DNA-(apurinic or apyrimidinic site) endonuclease activity"/>
    <property type="evidence" value="ECO:0007669"/>
    <property type="project" value="UniProtKB-EC"/>
</dbReference>
<dbReference type="SMART" id="SM00478">
    <property type="entry name" value="ENDO3c"/>
    <property type="match status" value="1"/>
</dbReference>
<evidence type="ECO:0000256" key="10">
    <source>
        <dbReference type="ARBA" id="ARBA00023239"/>
    </source>
</evidence>
<evidence type="ECO:0000256" key="1">
    <source>
        <dbReference type="ARBA" id="ARBA00008343"/>
    </source>
</evidence>
<dbReference type="PIRSF" id="PIRSF001435">
    <property type="entry name" value="Nth"/>
    <property type="match status" value="1"/>
</dbReference>
<comment type="caution">
    <text evidence="14">The sequence shown here is derived from an EMBL/GenBank/DDBJ whole genome shotgun (WGS) entry which is preliminary data.</text>
</comment>